<dbReference type="Pfam" id="PF25788">
    <property type="entry name" value="Ig_Rha78A_N"/>
    <property type="match status" value="1"/>
</dbReference>
<dbReference type="Pfam" id="PF17390">
    <property type="entry name" value="Bac_rhamnosid_C"/>
    <property type="match status" value="1"/>
</dbReference>
<dbReference type="InterPro" id="IPR013783">
    <property type="entry name" value="Ig-like_fold"/>
</dbReference>
<gene>
    <name evidence="9" type="ORF">A4D02_25300</name>
</gene>
<evidence type="ECO:0000313" key="10">
    <source>
        <dbReference type="Proteomes" id="UP000192277"/>
    </source>
</evidence>
<dbReference type="PANTHER" id="PTHR33307:SF11">
    <property type="entry name" value="ALPHA-L-RHAMNOSIDASE"/>
    <property type="match status" value="1"/>
</dbReference>
<dbReference type="Pfam" id="PF05592">
    <property type="entry name" value="Bac_rhamnosid"/>
    <property type="match status" value="1"/>
</dbReference>
<feature type="domain" description="Alpha-L-rhamnosidase concanavalin-like" evidence="5">
    <location>
        <begin position="377"/>
        <end position="472"/>
    </location>
</feature>
<keyword evidence="3" id="KW-0378">Hydrolase</keyword>
<dbReference type="InterPro" id="IPR012341">
    <property type="entry name" value="6hp_glycosidase-like_sf"/>
</dbReference>
<dbReference type="Pfam" id="PF17389">
    <property type="entry name" value="Bac_rhamnosid6H"/>
    <property type="match status" value="1"/>
</dbReference>
<accession>A0ABX3P1B9</accession>
<comment type="catalytic activity">
    <reaction evidence="1">
        <text>Hydrolysis of terminal non-reducing alpha-L-rhamnose residues in alpha-L-rhamnosides.</text>
        <dbReference type="EC" id="3.2.1.40"/>
    </reaction>
</comment>
<dbReference type="Gene3D" id="2.60.120.260">
    <property type="entry name" value="Galactose-binding domain-like"/>
    <property type="match status" value="2"/>
</dbReference>
<dbReference type="PANTHER" id="PTHR33307">
    <property type="entry name" value="ALPHA-RHAMNOSIDASE (EUROFUNG)"/>
    <property type="match status" value="1"/>
</dbReference>
<dbReference type="InterPro" id="IPR016007">
    <property type="entry name" value="Alpha_rhamnosid"/>
</dbReference>
<dbReference type="EMBL" id="LWBO01000005">
    <property type="protein sequence ID" value="OQP51444.1"/>
    <property type="molecule type" value="Genomic_DNA"/>
</dbReference>
<dbReference type="InterPro" id="IPR008902">
    <property type="entry name" value="Rhamnosid_concanavalin"/>
</dbReference>
<protein>
    <recommendedName>
        <fullName evidence="2">alpha-L-rhamnosidase</fullName>
        <ecNumber evidence="2">3.2.1.40</ecNumber>
    </recommendedName>
</protein>
<dbReference type="Gene3D" id="1.50.10.10">
    <property type="match status" value="1"/>
</dbReference>
<dbReference type="Gene3D" id="2.60.40.10">
    <property type="entry name" value="Immunoglobulins"/>
    <property type="match status" value="1"/>
</dbReference>
<organism evidence="9 10">
    <name type="scientific">Niastella koreensis</name>
    <dbReference type="NCBI Taxonomy" id="354356"/>
    <lineage>
        <taxon>Bacteria</taxon>
        <taxon>Pseudomonadati</taxon>
        <taxon>Bacteroidota</taxon>
        <taxon>Chitinophagia</taxon>
        <taxon>Chitinophagales</taxon>
        <taxon>Chitinophagaceae</taxon>
        <taxon>Niastella</taxon>
    </lineage>
</organism>
<dbReference type="SUPFAM" id="SSF48208">
    <property type="entry name" value="Six-hairpin glycosidases"/>
    <property type="match status" value="1"/>
</dbReference>
<evidence type="ECO:0000259" key="7">
    <source>
        <dbReference type="Pfam" id="PF17389"/>
    </source>
</evidence>
<feature type="domain" description="Bacterial alpha-L-rhamnosidase N-terminal" evidence="6">
    <location>
        <begin position="197"/>
        <end position="366"/>
    </location>
</feature>
<dbReference type="PIRSF" id="PIRSF010631">
    <property type="entry name" value="A-rhamnsds"/>
    <property type="match status" value="1"/>
</dbReference>
<dbReference type="EC" id="3.2.1.40" evidence="2"/>
<evidence type="ECO:0000256" key="4">
    <source>
        <dbReference type="SAM" id="SignalP"/>
    </source>
</evidence>
<feature type="signal peptide" evidence="4">
    <location>
        <begin position="1"/>
        <end position="21"/>
    </location>
</feature>
<dbReference type="InterPro" id="IPR035398">
    <property type="entry name" value="Bac_rhamnosid_C"/>
</dbReference>
<evidence type="ECO:0000256" key="2">
    <source>
        <dbReference type="ARBA" id="ARBA00012652"/>
    </source>
</evidence>
<feature type="domain" description="Alpha-L-rhamnosidase C-terminal" evidence="8">
    <location>
        <begin position="830"/>
        <end position="899"/>
    </location>
</feature>
<evidence type="ECO:0000313" key="9">
    <source>
        <dbReference type="EMBL" id="OQP51444.1"/>
    </source>
</evidence>
<evidence type="ECO:0000256" key="3">
    <source>
        <dbReference type="ARBA" id="ARBA00022801"/>
    </source>
</evidence>
<evidence type="ECO:0000259" key="5">
    <source>
        <dbReference type="Pfam" id="PF05592"/>
    </source>
</evidence>
<dbReference type="Gene3D" id="2.60.420.10">
    <property type="entry name" value="Maltose phosphorylase, domain 3"/>
    <property type="match status" value="1"/>
</dbReference>
<dbReference type="RefSeq" id="WP_014219865.1">
    <property type="nucleotide sequence ID" value="NZ_LWBO01000005.1"/>
</dbReference>
<evidence type="ECO:0000256" key="1">
    <source>
        <dbReference type="ARBA" id="ARBA00001445"/>
    </source>
</evidence>
<evidence type="ECO:0000259" key="6">
    <source>
        <dbReference type="Pfam" id="PF08531"/>
    </source>
</evidence>
<name>A0ABX3P1B9_9BACT</name>
<reference evidence="9 10" key="1">
    <citation type="submission" date="2016-04" db="EMBL/GenBank/DDBJ databases">
        <authorList>
            <person name="Chen L."/>
            <person name="Zhuang W."/>
            <person name="Wang G."/>
        </authorList>
    </citation>
    <scope>NUCLEOTIDE SEQUENCE [LARGE SCALE GENOMIC DNA]</scope>
    <source>
        <strain evidence="10">GR20</strain>
    </source>
</reference>
<evidence type="ECO:0000259" key="8">
    <source>
        <dbReference type="Pfam" id="PF17390"/>
    </source>
</evidence>
<dbReference type="Pfam" id="PF08531">
    <property type="entry name" value="Bac_rhamnosid_N"/>
    <property type="match status" value="1"/>
</dbReference>
<keyword evidence="10" id="KW-1185">Reference proteome</keyword>
<dbReference type="InterPro" id="IPR008928">
    <property type="entry name" value="6-hairpin_glycosidase_sf"/>
</dbReference>
<dbReference type="InterPro" id="IPR013737">
    <property type="entry name" value="Bac_rhamnosid_N"/>
</dbReference>
<comment type="caution">
    <text evidence="9">The sequence shown here is derived from an EMBL/GenBank/DDBJ whole genome shotgun (WGS) entry which is preliminary data.</text>
</comment>
<sequence length="937" mass="103863">MKKSTLLASFLVLVGSVPGFAQPQQPIRPVVVNPRVEYLTNPAGLEMAQPRLSWEITSTARAIMQTKYRILVADDWSKLVLNTGNIWDSKEVSSEQSQLVPYGGPALKAGQTYYWKVMVWDNQGQLSDYSKDTARFTMGLMQPADWSNAQWIGYDELDAAKRYVPGVHAPGASKDYKSVVSGNHVLPLLRKSFTVSKPVKRATAFVTGLGQYELHINGVKIGDHFMSPGWTNYDKRVLYDVLDVTSQVANGENAIGVMLGNGFYNIPNERYRKALLAYGNPKMIMKLLIEYADGTKSEVISDASWKTAQSPITFSSIYAGEDYNATLEQDGWDKAAFSDGAWKAAAVVKAPAGKLVAETGTPVKVMATMAPQSCVKNSDTTVLFDFGQNASGIIKITVRGQKGQVIRIFPAELLGEEKRVNQKASGKPYYYTYTCKGTGDEEWTPRFSYYGFRYAEVSYAAPDTIKSKKLTTVIKDIKMLHTRNSAAQIGKFESREDLMNDASTLIDWAIRSNMQSVLTDCPHREKLGWLEQTYLMGESIHFNYDIYSLYKKIIADMMADQTTDGLVPDIAPEYVLFDGGFRDSPEWGSASVILPYLIYQWYGDKTVMQEAWPMMTKYVAYLKSKASGNILSYGLGDWYDLGPQAPGVAQLTPKELTATAIYYYDLDLLTKMAKLMGKSADVSQYAALAADVKKSFNAKFYDASSHKYSTGSQTAQSMPLAVGLVEDANKAAVLDQLKTDIITNESALTAGDIGFHFLVDALTKNGSAQTVYEMNSDNKVPGYGYQLAKGATALTESWAALPDKSNNHLMLGHLMQWFYDGPGGIHQEDTSVAYKNIIINPEPIMGLEKGSVSFNSPYGRIYSEWDHQYVFHVFTIVIPANTTATVYLPVPANANIMESNSPLNLHKEIKVLGYEKNRQIFKLGSGKYKFIVKKGGQ</sequence>
<proteinExistence type="predicted"/>
<dbReference type="InterPro" id="IPR035396">
    <property type="entry name" value="Bac_rhamnosid6H"/>
</dbReference>
<feature type="chain" id="PRO_5045736479" description="alpha-L-rhamnosidase" evidence="4">
    <location>
        <begin position="22"/>
        <end position="937"/>
    </location>
</feature>
<keyword evidence="4" id="KW-0732">Signal</keyword>
<feature type="domain" description="Alpha-L-rhamnosidase six-hairpin glycosidase" evidence="7">
    <location>
        <begin position="488"/>
        <end position="820"/>
    </location>
</feature>
<dbReference type="Proteomes" id="UP000192277">
    <property type="component" value="Unassembled WGS sequence"/>
</dbReference>